<feature type="domain" description="NADP-dependent oxidoreductase" evidence="7">
    <location>
        <begin position="35"/>
        <end position="264"/>
    </location>
</feature>
<evidence type="ECO:0000256" key="2">
    <source>
        <dbReference type="ARBA" id="ARBA00022857"/>
    </source>
</evidence>
<dbReference type="PROSITE" id="PS00798">
    <property type="entry name" value="ALDOKETO_REDUCTASE_1"/>
    <property type="match status" value="1"/>
</dbReference>
<proteinExistence type="inferred from homology"/>
<dbReference type="Proteomes" id="UP000064967">
    <property type="component" value="Chromosome"/>
</dbReference>
<dbReference type="PROSITE" id="PS00062">
    <property type="entry name" value="ALDOKETO_REDUCTASE_2"/>
    <property type="match status" value="1"/>
</dbReference>
<evidence type="ECO:0000259" key="7">
    <source>
        <dbReference type="Pfam" id="PF00248"/>
    </source>
</evidence>
<dbReference type="FunFam" id="3.20.20.100:FF:000015">
    <property type="entry name" value="Oxidoreductase, aldo/keto reductase family"/>
    <property type="match status" value="1"/>
</dbReference>
<keyword evidence="3" id="KW-0560">Oxidoreductase</keyword>
<feature type="binding site" evidence="5">
    <location>
        <position position="114"/>
    </location>
    <ligand>
        <name>substrate</name>
    </ligand>
</feature>
<dbReference type="GO" id="GO:0016616">
    <property type="term" value="F:oxidoreductase activity, acting on the CH-OH group of donors, NAD or NADP as acceptor"/>
    <property type="evidence" value="ECO:0007669"/>
    <property type="project" value="UniProtKB-ARBA"/>
</dbReference>
<evidence type="ECO:0000256" key="5">
    <source>
        <dbReference type="PIRSR" id="PIRSR000097-2"/>
    </source>
</evidence>
<organism evidence="8 9">
    <name type="scientific">Labilithrix luteola</name>
    <dbReference type="NCBI Taxonomy" id="1391654"/>
    <lineage>
        <taxon>Bacteria</taxon>
        <taxon>Pseudomonadati</taxon>
        <taxon>Myxococcota</taxon>
        <taxon>Polyangia</taxon>
        <taxon>Polyangiales</taxon>
        <taxon>Labilitrichaceae</taxon>
        <taxon>Labilithrix</taxon>
    </lineage>
</organism>
<evidence type="ECO:0000313" key="8">
    <source>
        <dbReference type="EMBL" id="AKU94274.1"/>
    </source>
</evidence>
<dbReference type="InterPro" id="IPR023210">
    <property type="entry name" value="NADP_OxRdtase_dom"/>
</dbReference>
<evidence type="ECO:0000256" key="1">
    <source>
        <dbReference type="ARBA" id="ARBA00007905"/>
    </source>
</evidence>
<feature type="active site" description="Proton donor" evidence="4">
    <location>
        <position position="56"/>
    </location>
</feature>
<dbReference type="InterPro" id="IPR036812">
    <property type="entry name" value="NAD(P)_OxRdtase_dom_sf"/>
</dbReference>
<dbReference type="PANTHER" id="PTHR43827:SF3">
    <property type="entry name" value="NADP-DEPENDENT OXIDOREDUCTASE DOMAIN-CONTAINING PROTEIN"/>
    <property type="match status" value="1"/>
</dbReference>
<evidence type="ECO:0000313" key="9">
    <source>
        <dbReference type="Proteomes" id="UP000064967"/>
    </source>
</evidence>
<protein>
    <submittedName>
        <fullName evidence="8">Oxidoreductase of aldo/keto reductase family, subgroup 1</fullName>
    </submittedName>
</protein>
<evidence type="ECO:0000256" key="3">
    <source>
        <dbReference type="ARBA" id="ARBA00023002"/>
    </source>
</evidence>
<dbReference type="CDD" id="cd19071">
    <property type="entry name" value="AKR_AKR1-5-like"/>
    <property type="match status" value="1"/>
</dbReference>
<dbReference type="OrthoDB" id="5328358at2"/>
<keyword evidence="2" id="KW-0521">NADP</keyword>
<dbReference type="PRINTS" id="PR00069">
    <property type="entry name" value="ALDKETRDTASE"/>
</dbReference>
<dbReference type="Gene3D" id="3.20.20.100">
    <property type="entry name" value="NADP-dependent oxidoreductase domain"/>
    <property type="match status" value="1"/>
</dbReference>
<dbReference type="STRING" id="1391654.AKJ09_00938"/>
<dbReference type="Pfam" id="PF00248">
    <property type="entry name" value="Aldo_ket_red"/>
    <property type="match status" value="1"/>
</dbReference>
<feature type="site" description="Lowers pKa of active site Tyr" evidence="6">
    <location>
        <position position="81"/>
    </location>
</feature>
<evidence type="ECO:0000256" key="4">
    <source>
        <dbReference type="PIRSR" id="PIRSR000097-1"/>
    </source>
</evidence>
<dbReference type="InterPro" id="IPR020471">
    <property type="entry name" value="AKR"/>
</dbReference>
<gene>
    <name evidence="8" type="ORF">AKJ09_00938</name>
</gene>
<dbReference type="RefSeq" id="WP_146645895.1">
    <property type="nucleotide sequence ID" value="NZ_CP012333.1"/>
</dbReference>
<evidence type="ECO:0000256" key="6">
    <source>
        <dbReference type="PIRSR" id="PIRSR000097-3"/>
    </source>
</evidence>
<dbReference type="SUPFAM" id="SSF51430">
    <property type="entry name" value="NAD(P)-linked oxidoreductase"/>
    <property type="match status" value="1"/>
</dbReference>
<dbReference type="PIRSF" id="PIRSF000097">
    <property type="entry name" value="AKR"/>
    <property type="match status" value="1"/>
</dbReference>
<name>A0A0K1PME9_9BACT</name>
<accession>A0A0K1PME9</accession>
<dbReference type="KEGG" id="llu:AKJ09_00938"/>
<dbReference type="PATRIC" id="fig|1391654.3.peg.951"/>
<dbReference type="PANTHER" id="PTHR43827">
    <property type="entry name" value="2,5-DIKETO-D-GLUCONIC ACID REDUCTASE"/>
    <property type="match status" value="1"/>
</dbReference>
<keyword evidence="9" id="KW-1185">Reference proteome</keyword>
<comment type="similarity">
    <text evidence="1">Belongs to the aldo/keto reductase family.</text>
</comment>
<dbReference type="InterPro" id="IPR018170">
    <property type="entry name" value="Aldo/ket_reductase_CS"/>
</dbReference>
<dbReference type="AlphaFoldDB" id="A0A0K1PME9"/>
<sequence length="277" mass="31007">MANLDVTTATLPLRSGGVIPQVGLGVWQAPRGGVTRDAVHAALRLGYRHVDTARIYGNEAEVGEGIRQSGIPRAEVFVTTKLWNEDQGFDKALRAFDASLQRLGLDYVDLYLLHWPVAGRRLDSWRALERIKSEGRAKHIGVSNFLVPHLDELFDASKEVPEVNQIEIHPFLQHRETRALCAKHRIIVEAYSPLTHGTRMDDPTVQAVAREVSRTPAQVLLRWGVQHGLVTLPKSTREQRIAENGAIFDFSLSEDAMKRLDALEEGCATGWDPRDQR</sequence>
<reference evidence="8 9" key="1">
    <citation type="submission" date="2015-08" db="EMBL/GenBank/DDBJ databases">
        <authorList>
            <person name="Babu N.S."/>
            <person name="Beckwith C.J."/>
            <person name="Beseler K.G."/>
            <person name="Brison A."/>
            <person name="Carone J.V."/>
            <person name="Caskin T.P."/>
            <person name="Diamond M."/>
            <person name="Durham M.E."/>
            <person name="Foxe J.M."/>
            <person name="Go M."/>
            <person name="Henderson B.A."/>
            <person name="Jones I.B."/>
            <person name="McGettigan J.A."/>
            <person name="Micheletti S.J."/>
            <person name="Nasrallah M.E."/>
            <person name="Ortiz D."/>
            <person name="Piller C.R."/>
            <person name="Privatt S.R."/>
            <person name="Schneider S.L."/>
            <person name="Sharp S."/>
            <person name="Smith T.C."/>
            <person name="Stanton J.D."/>
            <person name="Ullery H.E."/>
            <person name="Wilson R.J."/>
            <person name="Serrano M.G."/>
            <person name="Buck G."/>
            <person name="Lee V."/>
            <person name="Wang Y."/>
            <person name="Carvalho R."/>
            <person name="Voegtly L."/>
            <person name="Shi R."/>
            <person name="Duckworth R."/>
            <person name="Johnson A."/>
            <person name="Loviza R."/>
            <person name="Walstead R."/>
            <person name="Shah Z."/>
            <person name="Kiflezghi M."/>
            <person name="Wade K."/>
            <person name="Ball S.L."/>
            <person name="Bradley K.W."/>
            <person name="Asai D.J."/>
            <person name="Bowman C.A."/>
            <person name="Russell D.A."/>
            <person name="Pope W.H."/>
            <person name="Jacobs-Sera D."/>
            <person name="Hendrix R.W."/>
            <person name="Hatfull G.F."/>
        </authorList>
    </citation>
    <scope>NUCLEOTIDE SEQUENCE [LARGE SCALE GENOMIC DNA]</scope>
    <source>
        <strain evidence="8 9">DSM 27648</strain>
    </source>
</reference>
<dbReference type="EMBL" id="CP012333">
    <property type="protein sequence ID" value="AKU94274.1"/>
    <property type="molecule type" value="Genomic_DNA"/>
</dbReference>